<dbReference type="RefSeq" id="WP_338254866.1">
    <property type="nucleotide sequence ID" value="NZ_BSRI01000002.1"/>
</dbReference>
<dbReference type="Proteomes" id="UP001344906">
    <property type="component" value="Unassembled WGS sequence"/>
</dbReference>
<reference evidence="1 2" key="1">
    <citation type="submission" date="2023-02" db="EMBL/GenBank/DDBJ databases">
        <title>Dictyobacter halimunensis sp. nov., a new member of the class Ktedonobacteria from forest soil in a geothermal area.</title>
        <authorList>
            <person name="Rachmania M.K."/>
            <person name="Ningsih F."/>
            <person name="Sakai Y."/>
            <person name="Yabe S."/>
            <person name="Yokota A."/>
            <person name="Sjamsuridzal W."/>
        </authorList>
    </citation>
    <scope>NUCLEOTIDE SEQUENCE [LARGE SCALE GENOMIC DNA]</scope>
    <source>
        <strain evidence="1 2">S3.2.2.5</strain>
    </source>
</reference>
<name>A0ABQ6FZC8_9CHLR</name>
<keyword evidence="2" id="KW-1185">Reference proteome</keyword>
<organism evidence="1 2">
    <name type="scientific">Dictyobacter halimunensis</name>
    <dbReference type="NCBI Taxonomy" id="3026934"/>
    <lineage>
        <taxon>Bacteria</taxon>
        <taxon>Bacillati</taxon>
        <taxon>Chloroflexota</taxon>
        <taxon>Ktedonobacteria</taxon>
        <taxon>Ktedonobacterales</taxon>
        <taxon>Dictyobacteraceae</taxon>
        <taxon>Dictyobacter</taxon>
    </lineage>
</organism>
<sequence>MSEEHQDKKDSKLTAADNELWIPPRLAKDRKKLERLPKKTFIQRIGLAGKTPLEIFQLLLLIRSMIEN</sequence>
<comment type="caution">
    <text evidence="1">The sequence shown here is derived from an EMBL/GenBank/DDBJ whole genome shotgun (WGS) entry which is preliminary data.</text>
</comment>
<protein>
    <submittedName>
        <fullName evidence="1">Uncharacterized protein</fullName>
    </submittedName>
</protein>
<dbReference type="EMBL" id="BSRI01000002">
    <property type="protein sequence ID" value="GLV58598.1"/>
    <property type="molecule type" value="Genomic_DNA"/>
</dbReference>
<proteinExistence type="predicted"/>
<accession>A0ABQ6FZC8</accession>
<evidence type="ECO:0000313" key="1">
    <source>
        <dbReference type="EMBL" id="GLV58598.1"/>
    </source>
</evidence>
<evidence type="ECO:0000313" key="2">
    <source>
        <dbReference type="Proteomes" id="UP001344906"/>
    </source>
</evidence>
<gene>
    <name evidence="1" type="ORF">KDH_54290</name>
</gene>